<keyword evidence="8" id="KW-0449">Lipoprotein</keyword>
<dbReference type="AlphaFoldDB" id="A0A1J5SM00"/>
<comment type="subcellular location">
    <subcellularLocation>
        <location evidence="1">Cell membrane</location>
        <topology evidence="1">Multi-pass membrane protein</topology>
    </subcellularLocation>
</comment>
<evidence type="ECO:0000256" key="1">
    <source>
        <dbReference type="ARBA" id="ARBA00004651"/>
    </source>
</evidence>
<feature type="transmembrane region" description="Helical" evidence="6">
    <location>
        <begin position="343"/>
        <end position="367"/>
    </location>
</feature>
<dbReference type="PANTHER" id="PTHR30287">
    <property type="entry name" value="MEMBRANE COMPONENT OF PREDICTED ABC SUPERFAMILY METABOLITE UPTAKE TRANSPORTER"/>
    <property type="match status" value="1"/>
</dbReference>
<evidence type="ECO:0000256" key="2">
    <source>
        <dbReference type="ARBA" id="ARBA00022475"/>
    </source>
</evidence>
<keyword evidence="2" id="KW-1003">Cell membrane</keyword>
<feature type="transmembrane region" description="Helical" evidence="6">
    <location>
        <begin position="413"/>
        <end position="436"/>
    </location>
</feature>
<evidence type="ECO:0000256" key="5">
    <source>
        <dbReference type="ARBA" id="ARBA00023136"/>
    </source>
</evidence>
<dbReference type="Pfam" id="PF02687">
    <property type="entry name" value="FtsX"/>
    <property type="match status" value="2"/>
</dbReference>
<feature type="domain" description="ABC3 transporter permease C-terminal" evidence="7">
    <location>
        <begin position="257"/>
        <end position="373"/>
    </location>
</feature>
<protein>
    <submittedName>
        <fullName evidence="8">Outer membrane-specific lipoprotein transporter subunit LolE</fullName>
    </submittedName>
</protein>
<evidence type="ECO:0000259" key="7">
    <source>
        <dbReference type="Pfam" id="PF02687"/>
    </source>
</evidence>
<feature type="transmembrane region" description="Helical" evidence="6">
    <location>
        <begin position="20"/>
        <end position="41"/>
    </location>
</feature>
<keyword evidence="4 6" id="KW-1133">Transmembrane helix</keyword>
<dbReference type="InterPro" id="IPR038766">
    <property type="entry name" value="Membrane_comp_ABC_pdt"/>
</dbReference>
<comment type="caution">
    <text evidence="8">The sequence shown here is derived from an EMBL/GenBank/DDBJ whole genome shotgun (WGS) entry which is preliminary data.</text>
</comment>
<feature type="transmembrane region" description="Helical" evidence="6">
    <location>
        <begin position="752"/>
        <end position="775"/>
    </location>
</feature>
<feature type="transmembrane region" description="Helical" evidence="6">
    <location>
        <begin position="387"/>
        <end position="406"/>
    </location>
</feature>
<feature type="transmembrane region" description="Helical" evidence="6">
    <location>
        <begin position="253"/>
        <end position="277"/>
    </location>
</feature>
<dbReference type="EMBL" id="MLJW01000026">
    <property type="protein sequence ID" value="OIR09506.1"/>
    <property type="molecule type" value="Genomic_DNA"/>
</dbReference>
<evidence type="ECO:0000256" key="4">
    <source>
        <dbReference type="ARBA" id="ARBA00022989"/>
    </source>
</evidence>
<accession>A0A1J5SM00</accession>
<sequence length="824" mass="90598">MSLLRLSLNLLRRDWRAGEWRVLLLALVLAVGSLATVGLFADRVRQALQQQAQNLIGADLRITSTRPFPPEYREMAQKRGLRVLESRTFPSMVSHRDQVLLSEIQSVEPGYPLRGKIEIDDGTAHVAQAIPARGTVWMDERLLRRLDMKIGEEAGIGSLRFMVTARIVKDIDQSIGFASFAPRALMNDADLASTGLLQEGSRISYRLMIAGEAKQVIALRAALQDKLSGNEKMEDVRDARPEIRTALERAEHFLGLAALTAAILAGAAMALAARRFVLRHLDGCAVMRCLGAQQGQVLWLFLYQFILLGVVSVLLGGLMGYVTQAGLVESIPSMREAGLPQPGVLPLLKAAVSGFALLLGFAFLPLLQLRKVSPLRVLRREMDSPEASGWLIYGLALLVLAGLFLWHAGSLKLGLAVLGGLLAGLLVFGGLAWVLLHGLARNAYFFQSHWRHAFNNLARHGRSAAIQVVALSLGGMALLVLTMVRADLMESWQGKLPPDTPNRFVVNIQPDQIQPVQDFFVHRALPIPELQPMVRGRLIAINDRTINGNSYPDPRAQALVDREFNLSYMERLPAWNELVSGKWWTERRNGQLSVEEGIAKTLGIRLGDMLTYDVAGSTFTAKVTSLRKVQWDSMKVNFFVIATPELLRDFSASYLGSFYLPPDKVRAGDELSREFPNLLLVDTGAVIAQVRNIMDQIAQTVSAVFLFTLLSGLAVLYAALLATQDERSHEAAILRTLGADSRYLRRLHLSEFAVLGGLSGLFAAAGAVLLGWVLARFVLDIPYRTDVSIWFIGAGGGMAVVMLAGWLATRRLVLRPPLRILAAD</sequence>
<gene>
    <name evidence="8" type="ORF">GALL_83450</name>
</gene>
<name>A0A1J5SM00_9ZZZZ</name>
<evidence type="ECO:0000256" key="3">
    <source>
        <dbReference type="ARBA" id="ARBA00022692"/>
    </source>
</evidence>
<proteinExistence type="predicted"/>
<evidence type="ECO:0000313" key="8">
    <source>
        <dbReference type="EMBL" id="OIR09506.1"/>
    </source>
</evidence>
<keyword evidence="5 6" id="KW-0472">Membrane</keyword>
<feature type="transmembrane region" description="Helical" evidence="6">
    <location>
        <begin position="787"/>
        <end position="808"/>
    </location>
</feature>
<keyword evidence="3 6" id="KW-0812">Transmembrane</keyword>
<dbReference type="PANTHER" id="PTHR30287:SF1">
    <property type="entry name" value="INNER MEMBRANE PROTEIN"/>
    <property type="match status" value="1"/>
</dbReference>
<feature type="domain" description="ABC3 transporter permease C-terminal" evidence="7">
    <location>
        <begin position="703"/>
        <end position="813"/>
    </location>
</feature>
<organism evidence="8">
    <name type="scientific">mine drainage metagenome</name>
    <dbReference type="NCBI Taxonomy" id="410659"/>
    <lineage>
        <taxon>unclassified sequences</taxon>
        <taxon>metagenomes</taxon>
        <taxon>ecological metagenomes</taxon>
    </lineage>
</organism>
<dbReference type="GO" id="GO:0005886">
    <property type="term" value="C:plasma membrane"/>
    <property type="evidence" value="ECO:0007669"/>
    <property type="project" value="UniProtKB-SubCell"/>
</dbReference>
<feature type="transmembrane region" description="Helical" evidence="6">
    <location>
        <begin position="297"/>
        <end position="322"/>
    </location>
</feature>
<feature type="transmembrane region" description="Helical" evidence="6">
    <location>
        <begin position="701"/>
        <end position="720"/>
    </location>
</feature>
<evidence type="ECO:0000256" key="6">
    <source>
        <dbReference type="SAM" id="Phobius"/>
    </source>
</evidence>
<dbReference type="InterPro" id="IPR003838">
    <property type="entry name" value="ABC3_permease_C"/>
</dbReference>
<reference evidence="8" key="1">
    <citation type="submission" date="2016-10" db="EMBL/GenBank/DDBJ databases">
        <title>Sequence of Gallionella enrichment culture.</title>
        <authorList>
            <person name="Poehlein A."/>
            <person name="Muehling M."/>
            <person name="Daniel R."/>
        </authorList>
    </citation>
    <scope>NUCLEOTIDE SEQUENCE</scope>
</reference>